<name>T0GPE2_9SPHN</name>
<dbReference type="RefSeq" id="WP_021239332.1">
    <property type="nucleotide sequence ID" value="NZ_ATHO01000145.1"/>
</dbReference>
<protein>
    <submittedName>
        <fullName evidence="4">3-alpha-hydroxysteroid dehydrogenase</fullName>
    </submittedName>
</protein>
<dbReference type="Proteomes" id="UP000015525">
    <property type="component" value="Unassembled WGS sequence"/>
</dbReference>
<dbReference type="InterPro" id="IPR036291">
    <property type="entry name" value="NAD(P)-bd_dom_sf"/>
</dbReference>
<comment type="similarity">
    <text evidence="1">Belongs to the short-chain dehydrogenases/reductases (SDR) family.</text>
</comment>
<gene>
    <name evidence="4" type="ORF">L288_16410</name>
</gene>
<dbReference type="GO" id="GO:0016491">
    <property type="term" value="F:oxidoreductase activity"/>
    <property type="evidence" value="ECO:0007669"/>
    <property type="project" value="UniProtKB-KW"/>
</dbReference>
<organism evidence="4 5">
    <name type="scientific">Sphingobium quisquiliarum P25</name>
    <dbReference type="NCBI Taxonomy" id="1329909"/>
    <lineage>
        <taxon>Bacteria</taxon>
        <taxon>Pseudomonadati</taxon>
        <taxon>Pseudomonadota</taxon>
        <taxon>Alphaproteobacteria</taxon>
        <taxon>Sphingomonadales</taxon>
        <taxon>Sphingomonadaceae</taxon>
        <taxon>Sphingobium</taxon>
    </lineage>
</organism>
<dbReference type="PATRIC" id="fig|1329909.3.peg.3159"/>
<sequence>MNRLQGKTAIITGGARGMGEATSRLFAAEGAKVAIADLLDDQGAQLAAELGGAARFYHHDVTSEADWASLTAAVEADFGPADILVNNAGILLFRTLFQTTLDDYLKVLKVNLAGAFLGIKAVGPGMAARGKGSIVNISSVDGMKGANGLGAYASSKWGLRGLTKVAAMELGHKGVRVNSVHPGGVDTMMGNLDSRSRDEVNKDYGNVPLQRIGGPEEIAKASLFLASDDASYLTGAEIVVDGGMIVGHYYEGFPGAPGVD</sequence>
<comment type="catalytic activity">
    <reaction evidence="3">
        <text>2,5-dichlorocyclohexa-2,5-dien-1,4-diol + NAD(+) = 2,5-dichlorohydroquinone + NADH + H(+)</text>
        <dbReference type="Rhea" id="RHEA:15741"/>
        <dbReference type="ChEBI" id="CHEBI:15378"/>
        <dbReference type="ChEBI" id="CHEBI:27545"/>
        <dbReference type="ChEBI" id="CHEBI:28975"/>
        <dbReference type="ChEBI" id="CHEBI:57540"/>
        <dbReference type="ChEBI" id="CHEBI:57945"/>
    </reaction>
</comment>
<dbReference type="InterPro" id="IPR002347">
    <property type="entry name" value="SDR_fam"/>
</dbReference>
<dbReference type="SUPFAM" id="SSF51735">
    <property type="entry name" value="NAD(P)-binding Rossmann-fold domains"/>
    <property type="match status" value="1"/>
</dbReference>
<evidence type="ECO:0000256" key="1">
    <source>
        <dbReference type="ARBA" id="ARBA00006484"/>
    </source>
</evidence>
<reference evidence="4 5" key="1">
    <citation type="journal article" date="2013" name="Genome Announc.">
        <title>Draft Genome Sequence of Sphingobium quisquiliarum Strain P25T, a Novel Hexachlorocyclohexane (HCH)-Degrading Bacterium Isolated from an HCH Dumpsite.</title>
        <authorList>
            <person name="Kumar Singh A."/>
            <person name="Sangwan N."/>
            <person name="Sharma A."/>
            <person name="Gupta V."/>
            <person name="Khurana J.P."/>
            <person name="Lal R."/>
        </authorList>
    </citation>
    <scope>NUCLEOTIDE SEQUENCE [LARGE SCALE GENOMIC DNA]</scope>
    <source>
        <strain evidence="4 5">P25</strain>
    </source>
</reference>
<dbReference type="PANTHER" id="PTHR24321:SF8">
    <property type="entry name" value="ESTRADIOL 17-BETA-DEHYDROGENASE 8-RELATED"/>
    <property type="match status" value="1"/>
</dbReference>
<accession>T0GPE2</accession>
<dbReference type="PRINTS" id="PR00080">
    <property type="entry name" value="SDRFAMILY"/>
</dbReference>
<dbReference type="Gene3D" id="3.40.50.720">
    <property type="entry name" value="NAD(P)-binding Rossmann-like Domain"/>
    <property type="match status" value="1"/>
</dbReference>
<evidence type="ECO:0000313" key="4">
    <source>
        <dbReference type="EMBL" id="EQB02577.1"/>
    </source>
</evidence>
<evidence type="ECO:0000256" key="3">
    <source>
        <dbReference type="ARBA" id="ARBA00051383"/>
    </source>
</evidence>
<proteinExistence type="inferred from homology"/>
<dbReference type="FunFam" id="3.40.50.720:FF:000084">
    <property type="entry name" value="Short-chain dehydrogenase reductase"/>
    <property type="match status" value="1"/>
</dbReference>
<comment type="caution">
    <text evidence="4">The sequence shown here is derived from an EMBL/GenBank/DDBJ whole genome shotgun (WGS) entry which is preliminary data.</text>
</comment>
<dbReference type="PROSITE" id="PS00061">
    <property type="entry name" value="ADH_SHORT"/>
    <property type="match status" value="1"/>
</dbReference>
<keyword evidence="5" id="KW-1185">Reference proteome</keyword>
<dbReference type="Pfam" id="PF13561">
    <property type="entry name" value="adh_short_C2"/>
    <property type="match status" value="1"/>
</dbReference>
<dbReference type="PANTHER" id="PTHR24321">
    <property type="entry name" value="DEHYDROGENASES, SHORT CHAIN"/>
    <property type="match status" value="1"/>
</dbReference>
<evidence type="ECO:0000313" key="5">
    <source>
        <dbReference type="Proteomes" id="UP000015525"/>
    </source>
</evidence>
<dbReference type="InterPro" id="IPR020904">
    <property type="entry name" value="Sc_DH/Rdtase_CS"/>
</dbReference>
<dbReference type="AlphaFoldDB" id="T0GPE2"/>
<evidence type="ECO:0000256" key="2">
    <source>
        <dbReference type="ARBA" id="ARBA00023002"/>
    </source>
</evidence>
<dbReference type="PRINTS" id="PR00081">
    <property type="entry name" value="GDHRDH"/>
</dbReference>
<dbReference type="NCBIfam" id="NF005559">
    <property type="entry name" value="PRK07231.1"/>
    <property type="match status" value="1"/>
</dbReference>
<keyword evidence="2" id="KW-0560">Oxidoreductase</keyword>
<dbReference type="EMBL" id="ATHO01000145">
    <property type="protein sequence ID" value="EQB02577.1"/>
    <property type="molecule type" value="Genomic_DNA"/>
</dbReference>